<keyword evidence="12" id="KW-1185">Reference proteome</keyword>
<feature type="region of interest" description="Disordered" evidence="8">
    <location>
        <begin position="120"/>
        <end position="148"/>
    </location>
</feature>
<dbReference type="Gene3D" id="1.10.10.60">
    <property type="entry name" value="Homeodomain-like"/>
    <property type="match status" value="2"/>
</dbReference>
<evidence type="ECO:0000256" key="4">
    <source>
        <dbReference type="ARBA" id="ARBA00023125"/>
    </source>
</evidence>
<keyword evidence="7" id="KW-0539">Nucleus</keyword>
<dbReference type="SUPFAM" id="SSF46689">
    <property type="entry name" value="Homeodomain-like"/>
    <property type="match status" value="1"/>
</dbReference>
<keyword evidence="2" id="KW-0677">Repeat</keyword>
<dbReference type="GO" id="GO:0003677">
    <property type="term" value="F:DNA binding"/>
    <property type="evidence" value="ECO:0007669"/>
    <property type="project" value="UniProtKB-KW"/>
</dbReference>
<dbReference type="FunFam" id="1.10.10.60:FF:000077">
    <property type="entry name" value="MYB transcription factor"/>
    <property type="match status" value="1"/>
</dbReference>
<organism evidence="11 12">
    <name type="scientific">Iris pallida</name>
    <name type="common">Sweet iris</name>
    <dbReference type="NCBI Taxonomy" id="29817"/>
    <lineage>
        <taxon>Eukaryota</taxon>
        <taxon>Viridiplantae</taxon>
        <taxon>Streptophyta</taxon>
        <taxon>Embryophyta</taxon>
        <taxon>Tracheophyta</taxon>
        <taxon>Spermatophyta</taxon>
        <taxon>Magnoliopsida</taxon>
        <taxon>Liliopsida</taxon>
        <taxon>Asparagales</taxon>
        <taxon>Iridaceae</taxon>
        <taxon>Iridoideae</taxon>
        <taxon>Irideae</taxon>
        <taxon>Iris</taxon>
    </lineage>
</organism>
<comment type="subcellular location">
    <subcellularLocation>
        <location evidence="1">Nucleus</location>
    </subcellularLocation>
</comment>
<dbReference type="PROSITE" id="PS50090">
    <property type="entry name" value="MYB_LIKE"/>
    <property type="match status" value="2"/>
</dbReference>
<dbReference type="FunFam" id="1.10.10.60:FF:000371">
    <property type="entry name" value="MYB transcription factor"/>
    <property type="match status" value="1"/>
</dbReference>
<reference evidence="11" key="2">
    <citation type="submission" date="2023-04" db="EMBL/GenBank/DDBJ databases">
        <authorList>
            <person name="Bruccoleri R.E."/>
            <person name="Oakeley E.J."/>
            <person name="Faust A.-M."/>
            <person name="Dessus-Babus S."/>
            <person name="Altorfer M."/>
            <person name="Burckhardt D."/>
            <person name="Oertli M."/>
            <person name="Naumann U."/>
            <person name="Petersen F."/>
            <person name="Wong J."/>
        </authorList>
    </citation>
    <scope>NUCLEOTIDE SEQUENCE</scope>
    <source>
        <strain evidence="11">GSM-AAB239-AS_SAM_17_03QT</strain>
        <tissue evidence="11">Leaf</tissue>
    </source>
</reference>
<feature type="domain" description="Myb-like" evidence="9">
    <location>
        <begin position="63"/>
        <end position="113"/>
    </location>
</feature>
<keyword evidence="3" id="KW-0805">Transcription regulation</keyword>
<evidence type="ECO:0000313" key="11">
    <source>
        <dbReference type="EMBL" id="KAJ6835069.1"/>
    </source>
</evidence>
<dbReference type="InterPro" id="IPR001005">
    <property type="entry name" value="SANT/Myb"/>
</dbReference>
<feature type="domain" description="HTH myb-type" evidence="10">
    <location>
        <begin position="10"/>
        <end position="62"/>
    </location>
</feature>
<keyword evidence="6" id="KW-0804">Transcription</keyword>
<dbReference type="GO" id="GO:0005634">
    <property type="term" value="C:nucleus"/>
    <property type="evidence" value="ECO:0007669"/>
    <property type="project" value="UniProtKB-SubCell"/>
</dbReference>
<proteinExistence type="predicted"/>
<dbReference type="PANTHER" id="PTHR47997">
    <property type="entry name" value="MYB DOMAIN PROTEIN 55"/>
    <property type="match status" value="1"/>
</dbReference>
<dbReference type="Pfam" id="PF00249">
    <property type="entry name" value="Myb_DNA-binding"/>
    <property type="match status" value="2"/>
</dbReference>
<sequence length="270" mass="30268">MGCRSCEKPKMKYKKGLWSPEEDQKLREFMFSHGLSCWSSVPAKAGLQRNGKSCRLRWFNYLRPGLKRGIFSREEEETVISLHSILGNKWSQIATQLPGRTDNEVKNYWNSHLKKRVLQYPHSSSSNSQDSTSYEPNNEKPASESSGVVDTGLHWTVPSINLRVLSNGAPQASSLPKIVFADWLLVEEQVKATVSYHCWDSSSQPNHEVLLQPSLPCGDFLLGDAGTIYDEFCSRSQTVDAGHLVGGSFFDLSSAGEICGDFDMKHDVIY</sequence>
<evidence type="ECO:0000259" key="9">
    <source>
        <dbReference type="PROSITE" id="PS50090"/>
    </source>
</evidence>
<dbReference type="InterPro" id="IPR009057">
    <property type="entry name" value="Homeodomain-like_sf"/>
</dbReference>
<keyword evidence="4" id="KW-0238">DNA-binding</keyword>
<protein>
    <submittedName>
        <fullName evidence="11">Transcription factor LAF1-like</fullName>
    </submittedName>
</protein>
<dbReference type="AlphaFoldDB" id="A0AAX6H226"/>
<dbReference type="PANTHER" id="PTHR47997:SF67">
    <property type="entry name" value="R2R3MYB-DOMAIN PROTEIN"/>
    <property type="match status" value="1"/>
</dbReference>
<evidence type="ECO:0000256" key="1">
    <source>
        <dbReference type="ARBA" id="ARBA00004123"/>
    </source>
</evidence>
<dbReference type="EMBL" id="JANAVB010013597">
    <property type="protein sequence ID" value="KAJ6835069.1"/>
    <property type="molecule type" value="Genomic_DNA"/>
</dbReference>
<dbReference type="InterPro" id="IPR051953">
    <property type="entry name" value="Plant_SW-associated_TFs"/>
</dbReference>
<dbReference type="PROSITE" id="PS51294">
    <property type="entry name" value="HTH_MYB"/>
    <property type="match status" value="2"/>
</dbReference>
<accession>A0AAX6H226</accession>
<comment type="caution">
    <text evidence="11">The sequence shown here is derived from an EMBL/GenBank/DDBJ whole genome shotgun (WGS) entry which is preliminary data.</text>
</comment>
<dbReference type="InterPro" id="IPR017930">
    <property type="entry name" value="Myb_dom"/>
</dbReference>
<feature type="compositionally biased region" description="Low complexity" evidence="8">
    <location>
        <begin position="123"/>
        <end position="133"/>
    </location>
</feature>
<keyword evidence="5" id="KW-0010">Activator</keyword>
<dbReference type="GO" id="GO:0045893">
    <property type="term" value="P:positive regulation of DNA-templated transcription"/>
    <property type="evidence" value="ECO:0007669"/>
    <property type="project" value="UniProtKB-ARBA"/>
</dbReference>
<dbReference type="CDD" id="cd00167">
    <property type="entry name" value="SANT"/>
    <property type="match status" value="2"/>
</dbReference>
<evidence type="ECO:0000256" key="6">
    <source>
        <dbReference type="ARBA" id="ARBA00023163"/>
    </source>
</evidence>
<evidence type="ECO:0000259" key="10">
    <source>
        <dbReference type="PROSITE" id="PS51294"/>
    </source>
</evidence>
<feature type="domain" description="Myb-like" evidence="9">
    <location>
        <begin position="10"/>
        <end position="62"/>
    </location>
</feature>
<name>A0AAX6H226_IRIPA</name>
<evidence type="ECO:0000256" key="7">
    <source>
        <dbReference type="ARBA" id="ARBA00023242"/>
    </source>
</evidence>
<reference evidence="11" key="1">
    <citation type="journal article" date="2023" name="GigaByte">
        <title>Genome assembly of the bearded iris, Iris pallida Lam.</title>
        <authorList>
            <person name="Bruccoleri R.E."/>
            <person name="Oakeley E.J."/>
            <person name="Faust A.M.E."/>
            <person name="Altorfer M."/>
            <person name="Dessus-Babus S."/>
            <person name="Burckhardt D."/>
            <person name="Oertli M."/>
            <person name="Naumann U."/>
            <person name="Petersen F."/>
            <person name="Wong J."/>
        </authorList>
    </citation>
    <scope>NUCLEOTIDE SEQUENCE</scope>
    <source>
        <strain evidence="11">GSM-AAB239-AS_SAM_17_03QT</strain>
    </source>
</reference>
<feature type="domain" description="HTH myb-type" evidence="10">
    <location>
        <begin position="63"/>
        <end position="117"/>
    </location>
</feature>
<evidence type="ECO:0000313" key="12">
    <source>
        <dbReference type="Proteomes" id="UP001140949"/>
    </source>
</evidence>
<dbReference type="SMART" id="SM00717">
    <property type="entry name" value="SANT"/>
    <property type="match status" value="2"/>
</dbReference>
<evidence type="ECO:0000256" key="8">
    <source>
        <dbReference type="SAM" id="MobiDB-lite"/>
    </source>
</evidence>
<evidence type="ECO:0000256" key="5">
    <source>
        <dbReference type="ARBA" id="ARBA00023159"/>
    </source>
</evidence>
<evidence type="ECO:0000256" key="3">
    <source>
        <dbReference type="ARBA" id="ARBA00023015"/>
    </source>
</evidence>
<gene>
    <name evidence="11" type="ORF">M6B38_123860</name>
</gene>
<evidence type="ECO:0000256" key="2">
    <source>
        <dbReference type="ARBA" id="ARBA00022737"/>
    </source>
</evidence>
<dbReference type="Proteomes" id="UP001140949">
    <property type="component" value="Unassembled WGS sequence"/>
</dbReference>